<evidence type="ECO:0000313" key="2">
    <source>
        <dbReference type="Proteomes" id="UP000593572"/>
    </source>
</evidence>
<name>A0A7J8MQU2_9ROSI</name>
<sequence length="30" mass="3581">MGLRNHCWFKLRCSLLVSLNFSFKLGLCFF</sequence>
<comment type="caution">
    <text evidence="1">The sequence shown here is derived from an EMBL/GenBank/DDBJ whole genome shotgun (WGS) entry which is preliminary data.</text>
</comment>
<proteinExistence type="predicted"/>
<organism evidence="1 2">
    <name type="scientific">Gossypium lobatum</name>
    <dbReference type="NCBI Taxonomy" id="34289"/>
    <lineage>
        <taxon>Eukaryota</taxon>
        <taxon>Viridiplantae</taxon>
        <taxon>Streptophyta</taxon>
        <taxon>Embryophyta</taxon>
        <taxon>Tracheophyta</taxon>
        <taxon>Spermatophyta</taxon>
        <taxon>Magnoliopsida</taxon>
        <taxon>eudicotyledons</taxon>
        <taxon>Gunneridae</taxon>
        <taxon>Pentapetalae</taxon>
        <taxon>rosids</taxon>
        <taxon>malvids</taxon>
        <taxon>Malvales</taxon>
        <taxon>Malvaceae</taxon>
        <taxon>Malvoideae</taxon>
        <taxon>Gossypium</taxon>
    </lineage>
</organism>
<keyword evidence="2" id="KW-1185">Reference proteome</keyword>
<reference evidence="1 2" key="1">
    <citation type="journal article" date="2019" name="Genome Biol. Evol.">
        <title>Insights into the evolution of the New World diploid cottons (Gossypium, subgenus Houzingenia) based on genome sequencing.</title>
        <authorList>
            <person name="Grover C.E."/>
            <person name="Arick M.A. 2nd"/>
            <person name="Thrash A."/>
            <person name="Conover J.L."/>
            <person name="Sanders W.S."/>
            <person name="Peterson D.G."/>
            <person name="Frelichowski J.E."/>
            <person name="Scheffler J.A."/>
            <person name="Scheffler B.E."/>
            <person name="Wendel J.F."/>
        </authorList>
    </citation>
    <scope>NUCLEOTIDE SEQUENCE [LARGE SCALE GENOMIC DNA]</scope>
    <source>
        <strain evidence="1">157</strain>
        <tissue evidence="1">Leaf</tissue>
    </source>
</reference>
<evidence type="ECO:0000313" key="1">
    <source>
        <dbReference type="EMBL" id="MBA0566964.1"/>
    </source>
</evidence>
<protein>
    <submittedName>
        <fullName evidence="1">Uncharacterized protein</fullName>
    </submittedName>
</protein>
<gene>
    <name evidence="1" type="ORF">Golob_011734</name>
</gene>
<accession>A0A7J8MQU2</accession>
<dbReference type="EMBL" id="JABEZX010000009">
    <property type="protein sequence ID" value="MBA0566964.1"/>
    <property type="molecule type" value="Genomic_DNA"/>
</dbReference>
<dbReference type="AlphaFoldDB" id="A0A7J8MQU2"/>
<dbReference type="Proteomes" id="UP000593572">
    <property type="component" value="Unassembled WGS sequence"/>
</dbReference>